<gene>
    <name evidence="1" type="ORF">niasHT_008316</name>
</gene>
<name>A0ABD2M1J7_9BILA</name>
<reference evidence="1 2" key="1">
    <citation type="submission" date="2024-10" db="EMBL/GenBank/DDBJ databases">
        <authorList>
            <person name="Kim D."/>
        </authorList>
    </citation>
    <scope>NUCLEOTIDE SEQUENCE [LARGE SCALE GENOMIC DNA]</scope>
    <source>
        <strain evidence="1">BH-2024</strain>
    </source>
</reference>
<dbReference type="AlphaFoldDB" id="A0ABD2M1J7"/>
<dbReference type="EMBL" id="JBICBT010000191">
    <property type="protein sequence ID" value="KAL3121334.1"/>
    <property type="molecule type" value="Genomic_DNA"/>
</dbReference>
<keyword evidence="2" id="KW-1185">Reference proteome</keyword>
<protein>
    <submittedName>
        <fullName evidence="1">Uncharacterized protein</fullName>
    </submittedName>
</protein>
<evidence type="ECO:0000313" key="1">
    <source>
        <dbReference type="EMBL" id="KAL3121334.1"/>
    </source>
</evidence>
<accession>A0ABD2M1J7</accession>
<evidence type="ECO:0000313" key="2">
    <source>
        <dbReference type="Proteomes" id="UP001620626"/>
    </source>
</evidence>
<dbReference type="Proteomes" id="UP001620626">
    <property type="component" value="Unassembled WGS sequence"/>
</dbReference>
<sequence length="255" mass="28743">MSSWSERSISRSLVINNLPNAQLNGPPMDQLVQRMACLFTEQLCSKRTERGEKNEEGRRGVGVGWLVGSGVRGLRLLGRDEQSERMANFMADTRTVDEALLVLRTEAAVGLVGVSDEVREALGQAEPANSHCLQRKRHRWSAEDEALVFKLFMETCIRARLIKSKLPPGHRLRAFSWEALQTPLRKYIVAPWASLLDDLHVRKGEHRYGQGTFTRVYSLNNCAPSELKEVRRKEEGGRGGMWCGWEACVGYTAIC</sequence>
<proteinExistence type="predicted"/>
<comment type="caution">
    <text evidence="1">The sequence shown here is derived from an EMBL/GenBank/DDBJ whole genome shotgun (WGS) entry which is preliminary data.</text>
</comment>
<organism evidence="1 2">
    <name type="scientific">Heterodera trifolii</name>
    <dbReference type="NCBI Taxonomy" id="157864"/>
    <lineage>
        <taxon>Eukaryota</taxon>
        <taxon>Metazoa</taxon>
        <taxon>Ecdysozoa</taxon>
        <taxon>Nematoda</taxon>
        <taxon>Chromadorea</taxon>
        <taxon>Rhabditida</taxon>
        <taxon>Tylenchina</taxon>
        <taxon>Tylenchomorpha</taxon>
        <taxon>Tylenchoidea</taxon>
        <taxon>Heteroderidae</taxon>
        <taxon>Heteroderinae</taxon>
        <taxon>Heterodera</taxon>
    </lineage>
</organism>